<dbReference type="EMBL" id="CP139960">
    <property type="protein sequence ID" value="WQD37169.1"/>
    <property type="molecule type" value="Genomic_DNA"/>
</dbReference>
<protein>
    <recommendedName>
        <fullName evidence="4">Lipocalin-like domain-containing protein</fullName>
    </recommendedName>
</protein>
<dbReference type="Proteomes" id="UP001325680">
    <property type="component" value="Chromosome"/>
</dbReference>
<evidence type="ECO:0000313" key="2">
    <source>
        <dbReference type="EMBL" id="WQD37169.1"/>
    </source>
</evidence>
<evidence type="ECO:0000313" key="3">
    <source>
        <dbReference type="Proteomes" id="UP001325680"/>
    </source>
</evidence>
<evidence type="ECO:0008006" key="4">
    <source>
        <dbReference type="Google" id="ProtNLM"/>
    </source>
</evidence>
<sequence>MKKITSFFMLGTIALLSFASCSKTRDGLGVDTVRNNARTGKWELTRQIYLASASEPVSSENLTAGAGWAEFKSDNKVYIYNSSGVADPASAKTYSFLDTKTILYGGDQFEIQENLAGSFRRMTLQRSTTTGREVYIFQR</sequence>
<keyword evidence="3" id="KW-1185">Reference proteome</keyword>
<feature type="signal peptide" evidence="1">
    <location>
        <begin position="1"/>
        <end position="19"/>
    </location>
</feature>
<organism evidence="2 3">
    <name type="scientific">Niabella yanshanensis</name>
    <dbReference type="NCBI Taxonomy" id="577386"/>
    <lineage>
        <taxon>Bacteria</taxon>
        <taxon>Pseudomonadati</taxon>
        <taxon>Bacteroidota</taxon>
        <taxon>Chitinophagia</taxon>
        <taxon>Chitinophagales</taxon>
        <taxon>Chitinophagaceae</taxon>
        <taxon>Niabella</taxon>
    </lineage>
</organism>
<dbReference type="PROSITE" id="PS51257">
    <property type="entry name" value="PROKAR_LIPOPROTEIN"/>
    <property type="match status" value="1"/>
</dbReference>
<proteinExistence type="predicted"/>
<evidence type="ECO:0000256" key="1">
    <source>
        <dbReference type="SAM" id="SignalP"/>
    </source>
</evidence>
<dbReference type="RefSeq" id="WP_114793010.1">
    <property type="nucleotide sequence ID" value="NZ_CP139960.1"/>
</dbReference>
<accession>A0ABZ0W3P5</accession>
<keyword evidence="1" id="KW-0732">Signal</keyword>
<gene>
    <name evidence="2" type="ORF">U0035_15975</name>
</gene>
<name>A0ABZ0W3P5_9BACT</name>
<reference evidence="2 3" key="1">
    <citation type="submission" date="2023-12" db="EMBL/GenBank/DDBJ databases">
        <title>Genome sequencing and assembly of bacterial species from a model synthetic community.</title>
        <authorList>
            <person name="Hogle S.L."/>
        </authorList>
    </citation>
    <scope>NUCLEOTIDE SEQUENCE [LARGE SCALE GENOMIC DNA]</scope>
    <source>
        <strain evidence="2 3">HAMBI_3031</strain>
    </source>
</reference>
<feature type="chain" id="PRO_5046527654" description="Lipocalin-like domain-containing protein" evidence="1">
    <location>
        <begin position="20"/>
        <end position="139"/>
    </location>
</feature>